<gene>
    <name evidence="1" type="ORF">CRE_18287</name>
</gene>
<dbReference type="InterPro" id="IPR029063">
    <property type="entry name" value="SAM-dependent_MTases_sf"/>
</dbReference>
<proteinExistence type="predicted"/>
<protein>
    <submittedName>
        <fullName evidence="1">Uncharacterized protein</fullName>
    </submittedName>
</protein>
<dbReference type="eggNOG" id="ENOG502S02V">
    <property type="taxonomic scope" value="Eukaryota"/>
</dbReference>
<organism evidence="2">
    <name type="scientific">Caenorhabditis remanei</name>
    <name type="common">Caenorhabditis vulgaris</name>
    <dbReference type="NCBI Taxonomy" id="31234"/>
    <lineage>
        <taxon>Eukaryota</taxon>
        <taxon>Metazoa</taxon>
        <taxon>Ecdysozoa</taxon>
        <taxon>Nematoda</taxon>
        <taxon>Chromadorea</taxon>
        <taxon>Rhabditida</taxon>
        <taxon>Rhabditina</taxon>
        <taxon>Rhabditomorpha</taxon>
        <taxon>Rhabditoidea</taxon>
        <taxon>Rhabditidae</taxon>
        <taxon>Peloderinae</taxon>
        <taxon>Caenorhabditis</taxon>
    </lineage>
</organism>
<dbReference type="STRING" id="31234.E3NL96"/>
<dbReference type="OrthoDB" id="5815019at2759"/>
<evidence type="ECO:0000313" key="2">
    <source>
        <dbReference type="Proteomes" id="UP000008281"/>
    </source>
</evidence>
<dbReference type="SUPFAM" id="SSF53335">
    <property type="entry name" value="S-adenosyl-L-methionine-dependent methyltransferases"/>
    <property type="match status" value="1"/>
</dbReference>
<dbReference type="FunCoup" id="E3NL96">
    <property type="interactions" value="26"/>
</dbReference>
<dbReference type="HOGENOM" id="CLU_074434_0_1_1"/>
<dbReference type="InterPro" id="IPR006342">
    <property type="entry name" value="FkbM_mtfrase"/>
</dbReference>
<dbReference type="PANTHER" id="PTHR32026:SF5">
    <property type="entry name" value="METHYLTRANSFERASE FKBM DOMAIN-CONTAINING PROTEIN"/>
    <property type="match status" value="1"/>
</dbReference>
<dbReference type="EMBL" id="DS268877">
    <property type="protein sequence ID" value="EFP04334.1"/>
    <property type="molecule type" value="Genomic_DNA"/>
</dbReference>
<dbReference type="PANTHER" id="PTHR32026">
    <property type="entry name" value="METHYLTRANSFERASE-LIKE PROTEIN 24"/>
    <property type="match status" value="1"/>
</dbReference>
<accession>E3NL96</accession>
<reference evidence="1" key="1">
    <citation type="submission" date="2007-07" db="EMBL/GenBank/DDBJ databases">
        <title>PCAP assembly of the Caenorhabditis remanei genome.</title>
        <authorList>
            <consortium name="The Caenorhabditis remanei Sequencing Consortium"/>
            <person name="Wilson R.K."/>
        </authorList>
    </citation>
    <scope>NUCLEOTIDE SEQUENCE [LARGE SCALE GENOMIC DNA]</scope>
    <source>
        <strain evidence="1">PB4641</strain>
    </source>
</reference>
<name>E3NL96_CAERE</name>
<keyword evidence="2" id="KW-1185">Reference proteome</keyword>
<dbReference type="InterPro" id="IPR026913">
    <property type="entry name" value="METTL24"/>
</dbReference>
<dbReference type="Pfam" id="PF05050">
    <property type="entry name" value="Methyltransf_21"/>
    <property type="match status" value="1"/>
</dbReference>
<dbReference type="Proteomes" id="UP000008281">
    <property type="component" value="Unassembled WGS sequence"/>
</dbReference>
<evidence type="ECO:0000313" key="1">
    <source>
        <dbReference type="EMBL" id="EFP04334.1"/>
    </source>
</evidence>
<sequence length="292" mass="33601">MVASYSGIKCFGYFIIVIILIFSVANYYSLVHKFEDIEKKLHRLKPHDIPLIDELTPIMELRKAALLSADQVQRDILENAVGKDNKNFYLKLRPEAFCQKKVKIGERKEDGGKIVCDPGAVKEDCTLMSLGLNNQVQFDQEMYNVTGQKCDYIAADMDPQNMNTYRIFAAMRAHVYAGKIPDNLTISHMMEQEFKTELEILKIDIEGGEHTGLEPFLQKYYVCQILIEIHGWPAEHLEMLQKIARYGFRIFNIEPNKMCSRCCEYSFINELCMPQFGVLPLAITIPRNLTNV</sequence>
<dbReference type="AlphaFoldDB" id="E3NL96"/>
<dbReference type="OMA" id="HAMIAPK"/>